<evidence type="ECO:0000313" key="3">
    <source>
        <dbReference type="Proteomes" id="UP000318667"/>
    </source>
</evidence>
<organism evidence="2 3">
    <name type="scientific">Cytobacillus oceanisediminis</name>
    <dbReference type="NCBI Taxonomy" id="665099"/>
    <lineage>
        <taxon>Bacteria</taxon>
        <taxon>Bacillati</taxon>
        <taxon>Bacillota</taxon>
        <taxon>Bacilli</taxon>
        <taxon>Bacillales</taxon>
        <taxon>Bacillaceae</taxon>
        <taxon>Cytobacillus</taxon>
    </lineage>
</organism>
<protein>
    <submittedName>
        <fullName evidence="2">Uncharacterized protein</fullName>
    </submittedName>
</protein>
<feature type="region of interest" description="Disordered" evidence="1">
    <location>
        <begin position="1"/>
        <end position="52"/>
    </location>
</feature>
<reference evidence="2 3" key="1">
    <citation type="journal article" date="2015" name="Stand. Genomic Sci.">
        <title>Genomic Encyclopedia of Bacterial and Archaeal Type Strains, Phase III: the genomes of soil and plant-associated and newly described type strains.</title>
        <authorList>
            <person name="Whitman W.B."/>
            <person name="Woyke T."/>
            <person name="Klenk H.P."/>
            <person name="Zhou Y."/>
            <person name="Lilburn T.G."/>
            <person name="Beck B.J."/>
            <person name="De Vos P."/>
            <person name="Vandamme P."/>
            <person name="Eisen J.A."/>
            <person name="Garrity G."/>
            <person name="Hugenholtz P."/>
            <person name="Kyrpides N.C."/>
        </authorList>
    </citation>
    <scope>NUCLEOTIDE SEQUENCE [LARGE SCALE GENOMIC DNA]</scope>
    <source>
        <strain evidence="2 3">CGMCC 1.10115</strain>
    </source>
</reference>
<feature type="compositionally biased region" description="Polar residues" evidence="1">
    <location>
        <begin position="31"/>
        <end position="45"/>
    </location>
</feature>
<evidence type="ECO:0000256" key="1">
    <source>
        <dbReference type="SAM" id="MobiDB-lite"/>
    </source>
</evidence>
<keyword evidence="3" id="KW-1185">Reference proteome</keyword>
<comment type="caution">
    <text evidence="2">The sequence shown here is derived from an EMBL/GenBank/DDBJ whole genome shotgun (WGS) entry which is preliminary data.</text>
</comment>
<accession>A0A562JWL9</accession>
<dbReference type="AlphaFoldDB" id="A0A562JWL9"/>
<gene>
    <name evidence="2" type="ORF">IQ19_01813</name>
</gene>
<evidence type="ECO:0000313" key="2">
    <source>
        <dbReference type="EMBL" id="TWH87571.1"/>
    </source>
</evidence>
<sequence>MTPAGREGAGDPAGAKRRGGSRSSPRKASDWSGNQRASFIVQKQQSIRKEPFKKKRPSAALFVFKRNFFINKPYTIKIRERGLCMFDIG</sequence>
<dbReference type="Proteomes" id="UP000318667">
    <property type="component" value="Unassembled WGS sequence"/>
</dbReference>
<proteinExistence type="predicted"/>
<dbReference type="EMBL" id="VLKI01000004">
    <property type="protein sequence ID" value="TWH87571.1"/>
    <property type="molecule type" value="Genomic_DNA"/>
</dbReference>
<name>A0A562JWL9_9BACI</name>